<accession>A0A0S4QY28</accession>
<evidence type="ECO:0000313" key="2">
    <source>
        <dbReference type="EMBL" id="CUU60455.1"/>
    </source>
</evidence>
<keyword evidence="1" id="KW-1133">Transmembrane helix</keyword>
<evidence type="ECO:0000313" key="3">
    <source>
        <dbReference type="Proteomes" id="UP000198802"/>
    </source>
</evidence>
<dbReference type="RefSeq" id="WP_091285371.1">
    <property type="nucleotide sequence ID" value="NZ_FAOZ01000040.1"/>
</dbReference>
<dbReference type="Proteomes" id="UP000198802">
    <property type="component" value="Unassembled WGS sequence"/>
</dbReference>
<gene>
    <name evidence="2" type="ORF">Ga0074812_14031</name>
</gene>
<dbReference type="AlphaFoldDB" id="A0A0S4QY28"/>
<protein>
    <submittedName>
        <fullName evidence="2">Uncharacterized protein</fullName>
    </submittedName>
</protein>
<proteinExistence type="predicted"/>
<keyword evidence="1" id="KW-0472">Membrane</keyword>
<name>A0A0S4QY28_9ACTN</name>
<keyword evidence="1" id="KW-0812">Transmembrane</keyword>
<keyword evidence="3" id="KW-1185">Reference proteome</keyword>
<organism evidence="2 3">
    <name type="scientific">Parafrankia irregularis</name>
    <dbReference type="NCBI Taxonomy" id="795642"/>
    <lineage>
        <taxon>Bacteria</taxon>
        <taxon>Bacillati</taxon>
        <taxon>Actinomycetota</taxon>
        <taxon>Actinomycetes</taxon>
        <taxon>Frankiales</taxon>
        <taxon>Frankiaceae</taxon>
        <taxon>Parafrankia</taxon>
    </lineage>
</organism>
<feature type="transmembrane region" description="Helical" evidence="1">
    <location>
        <begin position="6"/>
        <end position="28"/>
    </location>
</feature>
<reference evidence="3" key="1">
    <citation type="submission" date="2015-11" db="EMBL/GenBank/DDBJ databases">
        <authorList>
            <person name="Varghese N."/>
        </authorList>
    </citation>
    <scope>NUCLEOTIDE SEQUENCE [LARGE SCALE GENOMIC DNA]</scope>
    <source>
        <strain evidence="3">DSM 45899</strain>
    </source>
</reference>
<evidence type="ECO:0000256" key="1">
    <source>
        <dbReference type="SAM" id="Phobius"/>
    </source>
</evidence>
<sequence>MTPTTGLLAALSLPLIVVTLGYILLCWVRPFGPCPHCHGTARTESHFTRRTRPCRHCDHTGLRLRVGRRACNALRRLLP</sequence>
<dbReference type="EMBL" id="FAOZ01000040">
    <property type="protein sequence ID" value="CUU60455.1"/>
    <property type="molecule type" value="Genomic_DNA"/>
</dbReference>